<dbReference type="OrthoDB" id="5955918at2759"/>
<dbReference type="Pfam" id="PF20231">
    <property type="entry name" value="DUF6589"/>
    <property type="match status" value="1"/>
</dbReference>
<comment type="caution">
    <text evidence="3">The sequence shown here is derived from an EMBL/GenBank/DDBJ whole genome shotgun (WGS) entry which is preliminary data.</text>
</comment>
<evidence type="ECO:0000259" key="2">
    <source>
        <dbReference type="Pfam" id="PF20231"/>
    </source>
</evidence>
<feature type="domain" description="DUF6589" evidence="2">
    <location>
        <begin position="17"/>
        <end position="381"/>
    </location>
</feature>
<gene>
    <name evidence="3" type="ORF">MGAL_10B088027</name>
</gene>
<accession>A0A8B6HIC8</accession>
<keyword evidence="4" id="KW-1185">Reference proteome</keyword>
<reference evidence="3" key="1">
    <citation type="submission" date="2018-11" db="EMBL/GenBank/DDBJ databases">
        <authorList>
            <person name="Alioto T."/>
            <person name="Alioto T."/>
        </authorList>
    </citation>
    <scope>NUCLEOTIDE SEQUENCE</scope>
</reference>
<proteinExistence type="predicted"/>
<feature type="region of interest" description="Disordered" evidence="1">
    <location>
        <begin position="443"/>
        <end position="475"/>
    </location>
</feature>
<evidence type="ECO:0000313" key="3">
    <source>
        <dbReference type="EMBL" id="VDI79253.1"/>
    </source>
</evidence>
<dbReference type="InterPro" id="IPR046496">
    <property type="entry name" value="DUF6589"/>
</dbReference>
<sequence>MGQFKWMESIIPKHIHHPHKAAMAEKSQVFQLPIQHKNEAKYEDVLSIMDDYEKLLQKAFRDAHGDIKMLEKYRVVTGGDQLTKVRFAGAINLRLMSPTSTGRLEHVQPVVCELWHLKQDYLEKCYKALYKKESMTEEGTMSYFRNVLKKNDVNGKVKGHFKTHSEFFKILTESLIRELALELFNMNDTSDDIFPVGIDKACRATKELAMRNIGNSILGMLGFLQAEMNTDDDKFNYCSNLCLRGLHYLQLEDTAKEGNLSMVLPNLKVCIPIFYQHSCLSKYMVECIDYLMKVNYYMSPIDSLRILEGSFVNLRGGVGNNVEADLVQEHSVRNQKDLIRGLGANKTENAISSVTAAAPIITSICRNFDSQHDITKKGNRHTKHISEEDVNILKKSLRKLRPFKVTTGRKCRSFNHITNSPAGRVDVNKMEIDINRIVERLGRGLAQNDDNEDEDDDDDDDDDDEDTDSDLPDIP</sequence>
<evidence type="ECO:0000313" key="4">
    <source>
        <dbReference type="Proteomes" id="UP000596742"/>
    </source>
</evidence>
<evidence type="ECO:0000256" key="1">
    <source>
        <dbReference type="SAM" id="MobiDB-lite"/>
    </source>
</evidence>
<name>A0A8B6HIC8_MYTGA</name>
<dbReference type="EMBL" id="UYJE01010046">
    <property type="protein sequence ID" value="VDI79253.1"/>
    <property type="molecule type" value="Genomic_DNA"/>
</dbReference>
<dbReference type="Proteomes" id="UP000596742">
    <property type="component" value="Unassembled WGS sequence"/>
</dbReference>
<protein>
    <recommendedName>
        <fullName evidence="2">DUF6589 domain-containing protein</fullName>
    </recommendedName>
</protein>
<dbReference type="AlphaFoldDB" id="A0A8B6HIC8"/>
<organism evidence="3 4">
    <name type="scientific">Mytilus galloprovincialis</name>
    <name type="common">Mediterranean mussel</name>
    <dbReference type="NCBI Taxonomy" id="29158"/>
    <lineage>
        <taxon>Eukaryota</taxon>
        <taxon>Metazoa</taxon>
        <taxon>Spiralia</taxon>
        <taxon>Lophotrochozoa</taxon>
        <taxon>Mollusca</taxon>
        <taxon>Bivalvia</taxon>
        <taxon>Autobranchia</taxon>
        <taxon>Pteriomorphia</taxon>
        <taxon>Mytilida</taxon>
        <taxon>Mytiloidea</taxon>
        <taxon>Mytilidae</taxon>
        <taxon>Mytilinae</taxon>
        <taxon>Mytilus</taxon>
    </lineage>
</organism>
<feature type="compositionally biased region" description="Acidic residues" evidence="1">
    <location>
        <begin position="449"/>
        <end position="475"/>
    </location>
</feature>